<dbReference type="EMBL" id="MU129288">
    <property type="protein sequence ID" value="KAF9503892.1"/>
    <property type="molecule type" value="Genomic_DNA"/>
</dbReference>
<evidence type="ECO:0000313" key="13">
    <source>
        <dbReference type="EMBL" id="KAF9503892.1"/>
    </source>
</evidence>
<dbReference type="GO" id="GO:1902975">
    <property type="term" value="P:mitotic DNA replication initiation"/>
    <property type="evidence" value="ECO:0007669"/>
    <property type="project" value="TreeGrafter"/>
</dbReference>
<dbReference type="InterPro" id="IPR041562">
    <property type="entry name" value="MCM_lid"/>
</dbReference>
<keyword evidence="2 10" id="KW-0235">DNA replication</keyword>
<dbReference type="GO" id="GO:0005656">
    <property type="term" value="C:nuclear pre-replicative complex"/>
    <property type="evidence" value="ECO:0007669"/>
    <property type="project" value="UniProtKB-ARBA"/>
</dbReference>
<dbReference type="InterPro" id="IPR001208">
    <property type="entry name" value="MCM_dom"/>
</dbReference>
<comment type="caution">
    <text evidence="13">The sequence shown here is derived from an EMBL/GenBank/DDBJ whole genome shotgun (WGS) entry which is preliminary data.</text>
</comment>
<dbReference type="Pfam" id="PF00493">
    <property type="entry name" value="MCM"/>
    <property type="match status" value="1"/>
</dbReference>
<dbReference type="PANTHER" id="PTHR11630:SF46">
    <property type="entry name" value="DNA REPLICATION LICENSING FACTOR MCM3-RELATED"/>
    <property type="match status" value="1"/>
</dbReference>
<protein>
    <recommendedName>
        <fullName evidence="10">DNA replication licensing factor MCM3</fullName>
        <ecNumber evidence="10">3.6.4.12</ecNumber>
    </recommendedName>
</protein>
<dbReference type="PROSITE" id="PS50051">
    <property type="entry name" value="MCM_2"/>
    <property type="match status" value="1"/>
</dbReference>
<dbReference type="PRINTS" id="PR01657">
    <property type="entry name" value="MCMFAMILY"/>
</dbReference>
<dbReference type="Pfam" id="PF17855">
    <property type="entry name" value="MCM_lid"/>
    <property type="match status" value="1"/>
</dbReference>
<evidence type="ECO:0000313" key="14">
    <source>
        <dbReference type="Proteomes" id="UP000886523"/>
    </source>
</evidence>
<gene>
    <name evidence="13" type="ORF">BS47DRAFT_1374441</name>
</gene>
<dbReference type="Gene3D" id="3.30.1640.10">
    <property type="entry name" value="mini-chromosome maintenance (MCM) complex, chain A, domain 1"/>
    <property type="match status" value="1"/>
</dbReference>
<accession>A0A9P6ADK7</accession>
<evidence type="ECO:0000256" key="8">
    <source>
        <dbReference type="ARBA" id="ARBA00023242"/>
    </source>
</evidence>
<comment type="function">
    <text evidence="10">Acts as component of the MCM2-7 complex (MCM complex) which is the replicative helicase essential for 'once per cell cycle' DNA replication initiation and elongation in eukaryotic cells. The active ATPase sites in the MCM2-7 ring are formed through the interaction surfaces of two neighboring subunits such that a critical structure of a conserved arginine finger motif is provided in trans relative to the ATP-binding site of the Walker A box of the adjacent subunit. The six ATPase active sites, however, are likely to contribute differentially to the complex helicase activity.</text>
</comment>
<keyword evidence="6 9" id="KW-0067">ATP-binding</keyword>
<evidence type="ECO:0000256" key="4">
    <source>
        <dbReference type="ARBA" id="ARBA00022801"/>
    </source>
</evidence>
<dbReference type="GO" id="GO:0005524">
    <property type="term" value="F:ATP binding"/>
    <property type="evidence" value="ECO:0007669"/>
    <property type="project" value="UniProtKB-UniRule"/>
</dbReference>
<dbReference type="GO" id="GO:0043596">
    <property type="term" value="C:nuclear replication fork"/>
    <property type="evidence" value="ECO:0007669"/>
    <property type="project" value="UniProtKB-ARBA"/>
</dbReference>
<evidence type="ECO:0000256" key="7">
    <source>
        <dbReference type="ARBA" id="ARBA00023125"/>
    </source>
</evidence>
<dbReference type="GO" id="GO:0017116">
    <property type="term" value="F:single-stranded DNA helicase activity"/>
    <property type="evidence" value="ECO:0007669"/>
    <property type="project" value="TreeGrafter"/>
</dbReference>
<dbReference type="Proteomes" id="UP000886523">
    <property type="component" value="Unassembled WGS sequence"/>
</dbReference>
<dbReference type="Pfam" id="PF14551">
    <property type="entry name" value="MCM_N"/>
    <property type="match status" value="1"/>
</dbReference>
<dbReference type="GO" id="GO:0042555">
    <property type="term" value="C:MCM complex"/>
    <property type="evidence" value="ECO:0007669"/>
    <property type="project" value="UniProtKB-UniRule"/>
</dbReference>
<dbReference type="InterPro" id="IPR008046">
    <property type="entry name" value="Mcm3"/>
</dbReference>
<dbReference type="AlphaFoldDB" id="A0A9P6ADK7"/>
<dbReference type="OrthoDB" id="1882346at2759"/>
<dbReference type="GO" id="GO:0003697">
    <property type="term" value="F:single-stranded DNA binding"/>
    <property type="evidence" value="ECO:0007669"/>
    <property type="project" value="TreeGrafter"/>
</dbReference>
<keyword evidence="8 10" id="KW-0539">Nucleus</keyword>
<evidence type="ECO:0000256" key="11">
    <source>
        <dbReference type="SAM" id="MobiDB-lite"/>
    </source>
</evidence>
<dbReference type="Pfam" id="PF23191">
    <property type="entry name" value="WHD_MCM3_C"/>
    <property type="match status" value="1"/>
</dbReference>
<dbReference type="SUPFAM" id="SSF50249">
    <property type="entry name" value="Nucleic acid-binding proteins"/>
    <property type="match status" value="1"/>
</dbReference>
<feature type="domain" description="MCM C-terminal AAA(+) ATPase" evidence="12">
    <location>
        <begin position="263"/>
        <end position="459"/>
    </location>
</feature>
<dbReference type="GO" id="GO:0031261">
    <property type="term" value="C:DNA replication preinitiation complex"/>
    <property type="evidence" value="ECO:0007669"/>
    <property type="project" value="UniProtKB-ARBA"/>
</dbReference>
<dbReference type="GO" id="GO:0006271">
    <property type="term" value="P:DNA strand elongation involved in DNA replication"/>
    <property type="evidence" value="ECO:0007669"/>
    <property type="project" value="TreeGrafter"/>
</dbReference>
<dbReference type="Gene3D" id="3.40.50.300">
    <property type="entry name" value="P-loop containing nucleotide triphosphate hydrolases"/>
    <property type="match status" value="1"/>
</dbReference>
<evidence type="ECO:0000256" key="6">
    <source>
        <dbReference type="ARBA" id="ARBA00022840"/>
    </source>
</evidence>
<dbReference type="Pfam" id="PF17207">
    <property type="entry name" value="MCM_OB"/>
    <property type="match status" value="1"/>
</dbReference>
<dbReference type="InterPro" id="IPR027417">
    <property type="entry name" value="P-loop_NTPase"/>
</dbReference>
<keyword evidence="7 9" id="KW-0238">DNA-binding</keyword>
<dbReference type="InterPro" id="IPR031327">
    <property type="entry name" value="MCM"/>
</dbReference>
<dbReference type="PANTHER" id="PTHR11630">
    <property type="entry name" value="DNA REPLICATION LICENSING FACTOR MCM FAMILY MEMBER"/>
    <property type="match status" value="1"/>
</dbReference>
<evidence type="ECO:0000256" key="3">
    <source>
        <dbReference type="ARBA" id="ARBA00022741"/>
    </source>
</evidence>
<organism evidence="13 14">
    <name type="scientific">Hydnum rufescens UP504</name>
    <dbReference type="NCBI Taxonomy" id="1448309"/>
    <lineage>
        <taxon>Eukaryota</taxon>
        <taxon>Fungi</taxon>
        <taxon>Dikarya</taxon>
        <taxon>Basidiomycota</taxon>
        <taxon>Agaricomycotina</taxon>
        <taxon>Agaricomycetes</taxon>
        <taxon>Cantharellales</taxon>
        <taxon>Hydnaceae</taxon>
        <taxon>Hydnum</taxon>
    </lineage>
</organism>
<proteinExistence type="inferred from homology"/>
<dbReference type="Gene3D" id="2.40.50.140">
    <property type="entry name" value="Nucleic acid-binding proteins"/>
    <property type="match status" value="1"/>
</dbReference>
<evidence type="ECO:0000256" key="2">
    <source>
        <dbReference type="ARBA" id="ARBA00022705"/>
    </source>
</evidence>
<comment type="catalytic activity">
    <reaction evidence="10">
        <text>ATP + H2O = ADP + phosphate + H(+)</text>
        <dbReference type="Rhea" id="RHEA:13065"/>
        <dbReference type="ChEBI" id="CHEBI:15377"/>
        <dbReference type="ChEBI" id="CHEBI:15378"/>
        <dbReference type="ChEBI" id="CHEBI:30616"/>
        <dbReference type="ChEBI" id="CHEBI:43474"/>
        <dbReference type="ChEBI" id="CHEBI:456216"/>
        <dbReference type="EC" id="3.6.4.12"/>
    </reaction>
</comment>
<feature type="region of interest" description="Disordered" evidence="11">
    <location>
        <begin position="595"/>
        <end position="644"/>
    </location>
</feature>
<dbReference type="InterPro" id="IPR018525">
    <property type="entry name" value="MCM_CS"/>
</dbReference>
<keyword evidence="3 9" id="KW-0547">Nucleotide-binding</keyword>
<dbReference type="SUPFAM" id="SSF52540">
    <property type="entry name" value="P-loop containing nucleoside triphosphate hydrolases"/>
    <property type="match status" value="1"/>
</dbReference>
<dbReference type="PROSITE" id="PS00847">
    <property type="entry name" value="MCM_1"/>
    <property type="match status" value="1"/>
</dbReference>
<evidence type="ECO:0000259" key="12">
    <source>
        <dbReference type="PROSITE" id="PS50051"/>
    </source>
</evidence>
<evidence type="ECO:0000256" key="5">
    <source>
        <dbReference type="ARBA" id="ARBA00022806"/>
    </source>
</evidence>
<dbReference type="GO" id="GO:0016787">
    <property type="term" value="F:hydrolase activity"/>
    <property type="evidence" value="ECO:0007669"/>
    <property type="project" value="UniProtKB-KW"/>
</dbReference>
<dbReference type="PRINTS" id="PR01659">
    <property type="entry name" value="MCMPROTEIN3"/>
</dbReference>
<dbReference type="GO" id="GO:0000727">
    <property type="term" value="P:double-strand break repair via break-induced replication"/>
    <property type="evidence" value="ECO:0007669"/>
    <property type="project" value="TreeGrafter"/>
</dbReference>
<evidence type="ECO:0000256" key="9">
    <source>
        <dbReference type="RuleBase" id="RU004070"/>
    </source>
</evidence>
<dbReference type="GO" id="GO:0006279">
    <property type="term" value="P:premeiotic DNA replication"/>
    <property type="evidence" value="ECO:0007669"/>
    <property type="project" value="UniProtKB-ARBA"/>
</dbReference>
<evidence type="ECO:0000256" key="10">
    <source>
        <dbReference type="RuleBase" id="RU368061"/>
    </source>
</evidence>
<dbReference type="EC" id="3.6.4.12" evidence="10"/>
<dbReference type="InterPro" id="IPR033762">
    <property type="entry name" value="MCM_OB"/>
</dbReference>
<dbReference type="SMART" id="SM00350">
    <property type="entry name" value="MCM"/>
    <property type="match status" value="1"/>
</dbReference>
<dbReference type="Gene3D" id="2.20.28.10">
    <property type="match status" value="1"/>
</dbReference>
<comment type="similarity">
    <text evidence="9">Belongs to the MCM family.</text>
</comment>
<comment type="subcellular location">
    <subcellularLocation>
        <location evidence="1 10">Nucleus</location>
    </subcellularLocation>
</comment>
<comment type="subunit">
    <text evidence="10">Component of the MCM2-7 complex.</text>
</comment>
<dbReference type="InterPro" id="IPR056575">
    <property type="entry name" value="WH_MCM3_C"/>
</dbReference>
<dbReference type="InterPro" id="IPR027925">
    <property type="entry name" value="MCM_N"/>
</dbReference>
<reference evidence="13" key="1">
    <citation type="journal article" date="2020" name="Nat. Commun.">
        <title>Large-scale genome sequencing of mycorrhizal fungi provides insights into the early evolution of symbiotic traits.</title>
        <authorList>
            <person name="Miyauchi S."/>
            <person name="Kiss E."/>
            <person name="Kuo A."/>
            <person name="Drula E."/>
            <person name="Kohler A."/>
            <person name="Sanchez-Garcia M."/>
            <person name="Morin E."/>
            <person name="Andreopoulos B."/>
            <person name="Barry K.W."/>
            <person name="Bonito G."/>
            <person name="Buee M."/>
            <person name="Carver A."/>
            <person name="Chen C."/>
            <person name="Cichocki N."/>
            <person name="Clum A."/>
            <person name="Culley D."/>
            <person name="Crous P.W."/>
            <person name="Fauchery L."/>
            <person name="Girlanda M."/>
            <person name="Hayes R.D."/>
            <person name="Keri Z."/>
            <person name="LaButti K."/>
            <person name="Lipzen A."/>
            <person name="Lombard V."/>
            <person name="Magnuson J."/>
            <person name="Maillard F."/>
            <person name="Murat C."/>
            <person name="Nolan M."/>
            <person name="Ohm R.A."/>
            <person name="Pangilinan J."/>
            <person name="Pereira M.F."/>
            <person name="Perotto S."/>
            <person name="Peter M."/>
            <person name="Pfister S."/>
            <person name="Riley R."/>
            <person name="Sitrit Y."/>
            <person name="Stielow J.B."/>
            <person name="Szollosi G."/>
            <person name="Zifcakova L."/>
            <person name="Stursova M."/>
            <person name="Spatafora J.W."/>
            <person name="Tedersoo L."/>
            <person name="Vaario L.M."/>
            <person name="Yamada A."/>
            <person name="Yan M."/>
            <person name="Wang P."/>
            <person name="Xu J."/>
            <person name="Bruns T."/>
            <person name="Baldrian P."/>
            <person name="Vilgalys R."/>
            <person name="Dunand C."/>
            <person name="Henrissat B."/>
            <person name="Grigoriev I.V."/>
            <person name="Hibbett D."/>
            <person name="Nagy L.G."/>
            <person name="Martin F.M."/>
        </authorList>
    </citation>
    <scope>NUCLEOTIDE SEQUENCE</scope>
    <source>
        <strain evidence="13">UP504</strain>
    </source>
</reference>
<keyword evidence="5 10" id="KW-0347">Helicase</keyword>
<keyword evidence="4 10" id="KW-0378">Hydrolase</keyword>
<sequence>MLRMDQTRLMVSLDDLRDYAPQYRELADGLLKSPNAFIPPFHSALSDSVRLRHDPDKHDIEGKDYTVGFRGSFGDHHLNPRTLRASHLGKMISVEGIVTRCSLVRPKMLKTVHYSPKTTTFYAQEYHDSTSPSSAVPTSVITPQTDAEGNPLQTEFGLSTFRDHQRISIQEVPERAPPGQLPRSIDVLMDDDLVDSCKPGDRIQLVGVYRSLGGGGGAGGFKTLLLANHVVLLASKSGTTQAFTSLTDTDIRQINKLSKRKNIFTLLSSSLAPSIYGHEYIKKAVLLLLLGGTEKNLPNGTHIRGDINLLMVGDPSTAKSQMLRFVLNAAPLAIATTGRGSSGVGLTAAVTTDKETGERHRGVVCIDEFDKMSDVDRVAIHEVMEQQTVTIAKAGIHTSLNARCSVIAAANPIYGQYDVHKDPHRNIALPDSLLSRFDLLFVVTDDVDHVRDRKIADHVLRMHRYLQPGVEEGTPAVDSAAQALSVGGNLATTPGELLTSAFVKKYIQYAKARPAPQLTKGAADWIIRVYTSFRNDEAKGNQKKTSPLTARTLETLIRLSTAHAKARLSSKVEEKDARVAEETMRFALFKDVPKPERRKRRKLNRGVVGDAAESESDSDSDTEPAVPERMAGGPAAVPTEAPRKLTPVAAKAPVETQESHEEAIPMTVLLPAINEGMSTDTLFGTAEARGCALLMTEDNEIMLSDDVVYKI</sequence>
<keyword evidence="14" id="KW-1185">Reference proteome</keyword>
<name>A0A9P6ADK7_9AGAM</name>
<evidence type="ECO:0000256" key="1">
    <source>
        <dbReference type="ARBA" id="ARBA00004123"/>
    </source>
</evidence>
<dbReference type="FunFam" id="3.40.50.300:FF:003812">
    <property type="entry name" value="MCM / cell division control protein 21"/>
    <property type="match status" value="1"/>
</dbReference>
<feature type="compositionally biased region" description="Acidic residues" evidence="11">
    <location>
        <begin position="612"/>
        <end position="622"/>
    </location>
</feature>
<dbReference type="InterPro" id="IPR012340">
    <property type="entry name" value="NA-bd_OB-fold"/>
</dbReference>